<gene>
    <name evidence="2" type="ORF">CLG94_02425</name>
</gene>
<organism evidence="2 3">
    <name type="scientific">Candidatus Methylomirabilis limnetica</name>
    <dbReference type="NCBI Taxonomy" id="2033718"/>
    <lineage>
        <taxon>Bacteria</taxon>
        <taxon>Candidatus Methylomirabilota</taxon>
        <taxon>Candidatus Methylomirabilia</taxon>
        <taxon>Candidatus Methylomirabilales</taxon>
        <taxon>Candidatus Methylomirabilaceae</taxon>
        <taxon>Candidatus Methylomirabilis</taxon>
    </lineage>
</organism>
<protein>
    <submittedName>
        <fullName evidence="2">CopG family transcriptional regulator</fullName>
    </submittedName>
</protein>
<dbReference type="RefSeq" id="WP_107561310.1">
    <property type="nucleotide sequence ID" value="NZ_NVQC01000011.1"/>
</dbReference>
<dbReference type="AlphaFoldDB" id="A0A2T4U0G1"/>
<evidence type="ECO:0000313" key="2">
    <source>
        <dbReference type="EMBL" id="PTL36849.1"/>
    </source>
</evidence>
<keyword evidence="3" id="KW-1185">Reference proteome</keyword>
<dbReference type="Pfam" id="PF01402">
    <property type="entry name" value="RHH_1"/>
    <property type="match status" value="1"/>
</dbReference>
<reference evidence="2 3" key="1">
    <citation type="submission" date="2017-09" db="EMBL/GenBank/DDBJ databases">
        <title>Bloom of a denitrifying methanotroph, Candidatus Methylomirabilis limnetica, in a deep stratified lake.</title>
        <authorList>
            <person name="Graf J.S."/>
            <person name="Marchant H.K."/>
            <person name="Tienken D."/>
            <person name="Hach P.F."/>
            <person name="Brand A."/>
            <person name="Schubert C.J."/>
            <person name="Kuypers M.M."/>
            <person name="Milucka J."/>
        </authorList>
    </citation>
    <scope>NUCLEOTIDE SEQUENCE [LARGE SCALE GENOMIC DNA]</scope>
    <source>
        <strain evidence="2 3">Zug</strain>
    </source>
</reference>
<dbReference type="InterPro" id="IPR002145">
    <property type="entry name" value="CopG"/>
</dbReference>
<dbReference type="OrthoDB" id="9802295at2"/>
<dbReference type="EMBL" id="NVQC01000011">
    <property type="protein sequence ID" value="PTL36849.1"/>
    <property type="molecule type" value="Genomic_DNA"/>
</dbReference>
<dbReference type="InterPro" id="IPR013321">
    <property type="entry name" value="Arc_rbn_hlx_hlx"/>
</dbReference>
<dbReference type="GO" id="GO:0006355">
    <property type="term" value="P:regulation of DNA-templated transcription"/>
    <property type="evidence" value="ECO:0007669"/>
    <property type="project" value="InterPro"/>
</dbReference>
<name>A0A2T4U0G1_9BACT</name>
<reference evidence="3" key="2">
    <citation type="journal article" date="2018" name="Environ. Microbiol.">
        <title>Bloom of a denitrifying methanotroph, 'Candidatus Methylomirabilis limnetica', in a deep stratified lake.</title>
        <authorList>
            <person name="Graf J.S."/>
            <person name="Mayr M.J."/>
            <person name="Marchant H.K."/>
            <person name="Tienken D."/>
            <person name="Hach P.F."/>
            <person name="Brand A."/>
            <person name="Schubert C.J."/>
            <person name="Kuypers M.M."/>
            <person name="Milucka J."/>
        </authorList>
    </citation>
    <scope>NUCLEOTIDE SEQUENCE [LARGE SCALE GENOMIC DNA]</scope>
    <source>
        <strain evidence="3">Zug</strain>
    </source>
</reference>
<evidence type="ECO:0000259" key="1">
    <source>
        <dbReference type="Pfam" id="PF01402"/>
    </source>
</evidence>
<proteinExistence type="predicted"/>
<dbReference type="Gene3D" id="1.10.1220.10">
    <property type="entry name" value="Met repressor-like"/>
    <property type="match status" value="1"/>
</dbReference>
<feature type="domain" description="Ribbon-helix-helix protein CopG" evidence="1">
    <location>
        <begin position="7"/>
        <end position="44"/>
    </location>
</feature>
<dbReference type="Proteomes" id="UP000241436">
    <property type="component" value="Unassembled WGS sequence"/>
</dbReference>
<evidence type="ECO:0000313" key="3">
    <source>
        <dbReference type="Proteomes" id="UP000241436"/>
    </source>
</evidence>
<sequence>MEHKRVALTVSLPHDLARRFGGLAKAEAKNKSQLFRDMFQAYEQRRMELEFFELQRYGVRQARKKGILTEADVEALVLQGR</sequence>
<comment type="caution">
    <text evidence="2">The sequence shown here is derived from an EMBL/GenBank/DDBJ whole genome shotgun (WGS) entry which is preliminary data.</text>
</comment>
<accession>A0A2T4U0G1</accession>